<dbReference type="GO" id="GO:0060271">
    <property type="term" value="P:cilium assembly"/>
    <property type="evidence" value="ECO:0007669"/>
    <property type="project" value="TreeGrafter"/>
</dbReference>
<feature type="region of interest" description="Disordered" evidence="1">
    <location>
        <begin position="2761"/>
        <end position="2791"/>
    </location>
</feature>
<feature type="compositionally biased region" description="Basic and acidic residues" evidence="1">
    <location>
        <begin position="2770"/>
        <end position="2782"/>
    </location>
</feature>
<reference evidence="2 3" key="1">
    <citation type="submission" date="2019-07" db="EMBL/GenBank/DDBJ databases">
        <title>Chromosome genome assembly for large yellow croaker.</title>
        <authorList>
            <person name="Xiao S."/>
        </authorList>
    </citation>
    <scope>NUCLEOTIDE SEQUENCE [LARGE SCALE GENOMIC DNA]</scope>
    <source>
        <strain evidence="2">JMULYC20181020</strain>
        <tissue evidence="2">Muscle</tissue>
    </source>
</reference>
<feature type="compositionally biased region" description="Basic and acidic residues" evidence="1">
    <location>
        <begin position="2161"/>
        <end position="2174"/>
    </location>
</feature>
<organism evidence="2 3">
    <name type="scientific">Larimichthys crocea</name>
    <name type="common">Large yellow croaker</name>
    <name type="synonym">Pseudosciaena crocea</name>
    <dbReference type="NCBI Taxonomy" id="215358"/>
    <lineage>
        <taxon>Eukaryota</taxon>
        <taxon>Metazoa</taxon>
        <taxon>Chordata</taxon>
        <taxon>Craniata</taxon>
        <taxon>Vertebrata</taxon>
        <taxon>Euteleostomi</taxon>
        <taxon>Actinopterygii</taxon>
        <taxon>Neopterygii</taxon>
        <taxon>Teleostei</taxon>
        <taxon>Neoteleostei</taxon>
        <taxon>Acanthomorphata</taxon>
        <taxon>Eupercaria</taxon>
        <taxon>Sciaenidae</taxon>
        <taxon>Larimichthys</taxon>
    </lineage>
</organism>
<feature type="compositionally biased region" description="Polar residues" evidence="1">
    <location>
        <begin position="1717"/>
        <end position="1733"/>
    </location>
</feature>
<dbReference type="PANTHER" id="PTHR14492:SF4">
    <property type="entry name" value="CILIOGENESIS AND PLANAR POLARITY EFFECTOR 1"/>
    <property type="match status" value="1"/>
</dbReference>
<dbReference type="InterPro" id="IPR028236">
    <property type="entry name" value="CPLANE1"/>
</dbReference>
<comment type="caution">
    <text evidence="2">The sequence shown here is derived from an EMBL/GenBank/DDBJ whole genome shotgun (WGS) entry which is preliminary data.</text>
</comment>
<evidence type="ECO:0000313" key="3">
    <source>
        <dbReference type="Proteomes" id="UP000424527"/>
    </source>
</evidence>
<proteinExistence type="predicted"/>
<feature type="region of interest" description="Disordered" evidence="1">
    <location>
        <begin position="2126"/>
        <end position="2175"/>
    </location>
</feature>
<feature type="region of interest" description="Disordered" evidence="1">
    <location>
        <begin position="1371"/>
        <end position="1399"/>
    </location>
</feature>
<dbReference type="GO" id="GO:0035869">
    <property type="term" value="C:ciliary transition zone"/>
    <property type="evidence" value="ECO:0007669"/>
    <property type="project" value="TreeGrafter"/>
</dbReference>
<sequence length="2873" mass="321351">MHSTGNAARLSLQVSGDGMRVLLVAVTGQVFLWECKDVRDLTGLRDGTVKGQWAHITPLEESILPSKQDKEASQHTVFIKTEAMGDACLSAFVFTSGKKLIITCLKIQWEECHVKVGPVGYSIKWATKTYPMSRLTPPCQPVKSRGSLVPAFSPDGRLLAIVLNQRQPKATQVLFVSTQNFVSISSGLGGCGSKKMEIPSKYIRSYWVGSVSWSPGGLFLACVLKRGSLLMVSRLGGLLTLTSCGCNVDFGPAHFLPLHPLVTYRPPVSSGKVEASLSSSSLSIRDILRQRYSVTWHPRLLYLIVSDGYMATVMRVLDRLSPALLLKTLLKDTSKDLEKASRILDKSQIHLREWLESVSCLNLDSSLDVKRGPKNTDSVLSADGSTLPLFLQDQGTLGGTKELLEKVQTFFEDDSDIDGAPAGSHLEDGGRLEFASMFDTLHALDTQADTGLVTSPNYETDFVEKQRKSPPLNRELGKIQSKLLTAWAFGMSLGNTVENRTRLLKHTLYCVVRFAALLHLIPTPSSAVHTGKKNISVSTRLLHLLKAIISFLPWDGTHSDGPRCLGLVVELSKRLIHLLLNPHPESHQIGHCQLSSHRLSTVLLILQEVSDSLDHTYSLQQRTVWSSAEKESQPPRLWTSDEHHVPLLQDKDEEKSSFIHQAQPVPQRPSSRLLGAWQWVYIITQQYMEELKSFKGCDGWEEEQEQLSVIMSQIQTALQATGERLEEGPALLSYPGEHLFLCGSYQKSADTWRSQICEESNKSCDRSVFKETQLCLALLYSLLSQYRLREAQELGDHMAYLILHRAGHLKIHMTGITDVCYQLCLYALQQTLFLAPGCRWTFTVRQLVLWFRLWGDSWPLISPTNPSTSCPLTTVAILPPLHLPHAPSVGRLVPLSQEEVSRAVRRQQLSEVWTVDYAQDLLLIGGLLPETVWLAYHLGDWKTAASLSLAYTNYRTDHFDFTRLRRRELHLPTDLEPESIFQVELECLLGNKSDSQEFRGKDGDKSFADPLDEEDWDVLQVSIQEILKASVMAGVNVMSSPVVFLAGQSQRIVFSPVYIGAQLDCICLPHLFIALSLPPTHRLLLLLRSARCCHPAAQWYISHLRRARHLLHKIKKKYSYPSAAEEEKTFPEGLMKFVTRSGFFKRGPNKDGHLDPDTIQTIICFRELCGLCWMLHVRDQLSISCRKYQAARQHDEDEQVSPGAEVRSTCVDALSWARRFLPFSCFLNAEEILQDILLSLVSELPPLPLVADTLVRAFPEEEESVRVPLREKYNLLLQRLRQCNVLEGEDEDELMMVVIQDKRRQRRKHLGRLRRHLAPPELHLWEKEEEEEERGNKHGMAMLRQLSLGTSLSTSTLTDCGFPPVCSDGDTAENTSEAISPERHSRAMTRGKKAKKESELPSLPVVGTWEFELEDEEYLNFLELFLSYVLEKDSTSGGDSGSELPLLKSFSSKLRRESCILSPLTVLTTIHRRQRDAHHPARKHQGNDPPVFRAGCCYKPVKRGVTPELQTSSVWSEAPVSRTSLSVTSLPGLRTGRQKGLFGLRQQSSVPLGRRMKEGLVGPETSPIRSAFLTGQPSESFIFDSSTSVEAAIELQQGLDPKLEAQFPELGRLLEWMVRWADRRVLLGHHGKKKKDKGRETGGTNDGVVIRVKASAPAVLTSLSLLQRRYSAILGSDRYTAHIQVPETQWTVAPVLQPEVDRKLERESSVDTGYPGSANTPITGLDPNVQQGELSIGSRTDEPEELIFLRTPLPYDQDQLIFDAQQRQSSSQQPSLDDLDVTPEKEGKSSDSEGLEAPSSVSNENISGNIDTPETSLKLADLNFSENAEDLSSSISLHSPPHSEPQALPTVQPETPPMRQRLGEDLFRLVQNINYMSLMEVLGASFSNLQLAQQSSALAQSNMNSSHPNVPSSYAANFIPQPNALPIQTNISVAPQMQTQVPSLGSNNPQFSQVPACMFADQHIRQNSGKGSQTGGQHHMKNLTSTANVADVHYQEMQPLSVQAMSPEIQFREGSRLIPHSLGLLATTDTGHSATVLPPANSIQNDRASQVLGLKLLQLHRPPLPQQIAPQAATVIAAPMGDAPMIKLLHIDTGPKMMLPPAAPSAQMTRLFSMEELTSSVIGRQMAGETRPRLLRVDPPTESIRRATISPSSNSSKRQKRREEKAGRARKSEVTFRPNESIILSPEDAAISFVPESIDSLLTGQRLLDKAMSTSAELHAFASTSKRPPECLDAFTNTDPASPPTLVDKAVSASVTASSPKSQSSRNLQFFSEHHVQDTEETPRGPNKNLTSCTRDFCFRGGADAPDPQPLVIIPEDLLKPSTHTDVPEESPSLSHIEPNMDPKRITPQDLVDPSDSEICRAIKTQSVGPHSASTTPPTVWFSSRLSELDTQLAALQNIADCLEKDFSNSRLLVNTIETLTPVLGTDVKTTSAIKKTVRLSVPREAWTSRLDTLTELNTFEEEEENQEEEDVGFNDRRKPTFRHATSSHGHNAGPSHLHSPPRMRDQLAEASEHLLDENLGQTGLSDTAELLEELVKEGYISQSDLDWTNSQTVHHSSRLDQQQSSWMSQRRVLPEDERRELRIWMRRKHRERLAVYQKHRESLRERERKPFLPLEQNQQTRIKRAWGEPERKKKRSCFWSNTTRGPVKPVLWPVIFPPVVQPYSVLTGLEVHLCPQLHDPSPLHHLVALTELTVHRPVIKEVLSQDRLNPTLVHGLLRYKNDLQDQRRRLGLHRPVTSLPRDRLSQVTRRGMLTDTKSRTKLHTASQSEQRHVGYQRKTEMSKSPSRGNAVGRSILREQTRMEEREEVNLWDPTAELNRFLGTEESNLFQQDDGARAGVSDIDWLDNLSETGSSLSKIDWAAIERMVAAEEA</sequence>
<feature type="region of interest" description="Disordered" evidence="1">
    <location>
        <begin position="1765"/>
        <end position="1813"/>
    </location>
</feature>
<keyword evidence="3" id="KW-1185">Reference proteome</keyword>
<dbReference type="Proteomes" id="UP000424527">
    <property type="component" value="Unassembled WGS sequence"/>
</dbReference>
<feature type="region of interest" description="Disordered" evidence="1">
    <location>
        <begin position="2458"/>
        <end position="2503"/>
    </location>
</feature>
<dbReference type="PANTHER" id="PTHR14492">
    <property type="entry name" value="JBTS17"/>
    <property type="match status" value="1"/>
</dbReference>
<feature type="compositionally biased region" description="Basic and acidic residues" evidence="1">
    <location>
        <begin position="1782"/>
        <end position="1791"/>
    </location>
</feature>
<feature type="region of interest" description="Disordered" evidence="1">
    <location>
        <begin position="1702"/>
        <end position="1742"/>
    </location>
</feature>
<feature type="compositionally biased region" description="Low complexity" evidence="1">
    <location>
        <begin position="1765"/>
        <end position="1775"/>
    </location>
</feature>
<dbReference type="Pfam" id="PF15392">
    <property type="entry name" value="Joubert"/>
    <property type="match status" value="2"/>
</dbReference>
<feature type="compositionally biased region" description="Basic residues" evidence="1">
    <location>
        <begin position="1386"/>
        <end position="1395"/>
    </location>
</feature>
<evidence type="ECO:0008006" key="4">
    <source>
        <dbReference type="Google" id="ProtNLM"/>
    </source>
</evidence>
<feature type="compositionally biased region" description="Acidic residues" evidence="1">
    <location>
        <begin position="2459"/>
        <end position="2473"/>
    </location>
</feature>
<feature type="region of interest" description="Disordered" evidence="1">
    <location>
        <begin position="1830"/>
        <end position="1856"/>
    </location>
</feature>
<gene>
    <name evidence="2" type="ORF">D5F01_LYC16517</name>
</gene>
<evidence type="ECO:0000256" key="1">
    <source>
        <dbReference type="SAM" id="MobiDB-lite"/>
    </source>
</evidence>
<name>A0A6G0I0X1_LARCR</name>
<dbReference type="SUPFAM" id="SSF82171">
    <property type="entry name" value="DPP6 N-terminal domain-like"/>
    <property type="match status" value="1"/>
</dbReference>
<feature type="compositionally biased region" description="Low complexity" evidence="1">
    <location>
        <begin position="1831"/>
        <end position="1840"/>
    </location>
</feature>
<feature type="compositionally biased region" description="Polar residues" evidence="1">
    <location>
        <begin position="1799"/>
        <end position="1813"/>
    </location>
</feature>
<feature type="region of interest" description="Disordered" evidence="1">
    <location>
        <begin position="2323"/>
        <end position="2352"/>
    </location>
</feature>
<accession>A0A6G0I0X1</accession>
<dbReference type="EMBL" id="REGW02000016">
    <property type="protein sequence ID" value="KAE8285070.1"/>
    <property type="molecule type" value="Genomic_DNA"/>
</dbReference>
<evidence type="ECO:0000313" key="2">
    <source>
        <dbReference type="EMBL" id="KAE8285070.1"/>
    </source>
</evidence>
<protein>
    <recommendedName>
        <fullName evidence="4">Protein JBTS17</fullName>
    </recommendedName>
</protein>